<name>A0A2J6QAW0_9HELO</name>
<gene>
    <name evidence="2" type="ORF">NA56DRAFT_701671</name>
</gene>
<keyword evidence="3" id="KW-1185">Reference proteome</keyword>
<dbReference type="AlphaFoldDB" id="A0A2J6QAW0"/>
<feature type="compositionally biased region" description="Polar residues" evidence="1">
    <location>
        <begin position="184"/>
        <end position="210"/>
    </location>
</feature>
<organism evidence="2 3">
    <name type="scientific">Hyaloscypha hepaticicola</name>
    <dbReference type="NCBI Taxonomy" id="2082293"/>
    <lineage>
        <taxon>Eukaryota</taxon>
        <taxon>Fungi</taxon>
        <taxon>Dikarya</taxon>
        <taxon>Ascomycota</taxon>
        <taxon>Pezizomycotina</taxon>
        <taxon>Leotiomycetes</taxon>
        <taxon>Helotiales</taxon>
        <taxon>Hyaloscyphaceae</taxon>
        <taxon>Hyaloscypha</taxon>
    </lineage>
</organism>
<feature type="compositionally biased region" description="Polar residues" evidence="1">
    <location>
        <begin position="313"/>
        <end position="325"/>
    </location>
</feature>
<dbReference type="Proteomes" id="UP000235672">
    <property type="component" value="Unassembled WGS sequence"/>
</dbReference>
<accession>A0A2J6QAW0</accession>
<evidence type="ECO:0000313" key="3">
    <source>
        <dbReference type="Proteomes" id="UP000235672"/>
    </source>
</evidence>
<dbReference type="STRING" id="1745343.A0A2J6QAW0"/>
<feature type="region of interest" description="Disordered" evidence="1">
    <location>
        <begin position="302"/>
        <end position="325"/>
    </location>
</feature>
<reference evidence="2 3" key="1">
    <citation type="submission" date="2016-05" db="EMBL/GenBank/DDBJ databases">
        <title>A degradative enzymes factory behind the ericoid mycorrhizal symbiosis.</title>
        <authorList>
            <consortium name="DOE Joint Genome Institute"/>
            <person name="Martino E."/>
            <person name="Morin E."/>
            <person name="Grelet G."/>
            <person name="Kuo A."/>
            <person name="Kohler A."/>
            <person name="Daghino S."/>
            <person name="Barry K."/>
            <person name="Choi C."/>
            <person name="Cichocki N."/>
            <person name="Clum A."/>
            <person name="Copeland A."/>
            <person name="Hainaut M."/>
            <person name="Haridas S."/>
            <person name="Labutti K."/>
            <person name="Lindquist E."/>
            <person name="Lipzen A."/>
            <person name="Khouja H.-R."/>
            <person name="Murat C."/>
            <person name="Ohm R."/>
            <person name="Olson A."/>
            <person name="Spatafora J."/>
            <person name="Veneault-Fourrey C."/>
            <person name="Henrissat B."/>
            <person name="Grigoriev I."/>
            <person name="Martin F."/>
            <person name="Perotto S."/>
        </authorList>
    </citation>
    <scope>NUCLEOTIDE SEQUENCE [LARGE SCALE GENOMIC DNA]</scope>
    <source>
        <strain evidence="2 3">UAMH 7357</strain>
    </source>
</reference>
<feature type="compositionally biased region" description="Polar residues" evidence="1">
    <location>
        <begin position="30"/>
        <end position="39"/>
    </location>
</feature>
<evidence type="ECO:0000256" key="1">
    <source>
        <dbReference type="SAM" id="MobiDB-lite"/>
    </source>
</evidence>
<proteinExistence type="predicted"/>
<dbReference type="EMBL" id="KZ613475">
    <property type="protein sequence ID" value="PMD23385.1"/>
    <property type="molecule type" value="Genomic_DNA"/>
</dbReference>
<feature type="region of interest" description="Disordered" evidence="1">
    <location>
        <begin position="262"/>
        <end position="289"/>
    </location>
</feature>
<evidence type="ECO:0000313" key="2">
    <source>
        <dbReference type="EMBL" id="PMD23385.1"/>
    </source>
</evidence>
<protein>
    <submittedName>
        <fullName evidence="2">Uncharacterized protein</fullName>
    </submittedName>
</protein>
<sequence length="375" mass="41394">MPPAVDELDIGPHDPQYKSNPEEQTRETNQHTSATQDARQQARPGSMHIPFLDRLRALPEVRLIPWRPGQELPPEKSIDSPRVQQRGAVLLSTRGGEAPSPCSHCAAGYGRFSKCIILEQWFQGACSGCIFTSKGNKCSLRFQTSGIADGRALRYVEDPEILKSYIRNAAENPKPPKKRKRRSAPSQMQSAAEPSHTSSCPDVTTPQVISPGTDLDTILQAEIAREQSSGYHDVIHIENKRLKPHNPSQPNVARARGPLIGTASSLYPDEPRKVIPDASSTRNPAHIPTERHWPVQHPLAEGKKSVTPGYATMQDTSEYPKTTTTPMIDTLPKAKQRQIYSVISGLQGSIDHLKKQLDSLKAVLGIDDEDPTEPR</sequence>
<dbReference type="Pfam" id="PF12511">
    <property type="entry name" value="DUF3716"/>
    <property type="match status" value="1"/>
</dbReference>
<feature type="region of interest" description="Disordered" evidence="1">
    <location>
        <begin position="1"/>
        <end position="48"/>
    </location>
</feature>
<dbReference type="InterPro" id="IPR022190">
    <property type="entry name" value="DUF3716"/>
</dbReference>
<feature type="region of interest" description="Disordered" evidence="1">
    <location>
        <begin position="166"/>
        <end position="212"/>
    </location>
</feature>
<feature type="compositionally biased region" description="Basic and acidic residues" evidence="1">
    <location>
        <begin position="10"/>
        <end position="29"/>
    </location>
</feature>
<dbReference type="OrthoDB" id="4368526at2759"/>